<name>A0A238LHH4_9RHOB</name>
<dbReference type="Proteomes" id="UP000201613">
    <property type="component" value="Unassembled WGS sequence"/>
</dbReference>
<accession>A0A238LHH4</accession>
<dbReference type="EMBL" id="FXZK01000004">
    <property type="protein sequence ID" value="SMY08330.1"/>
    <property type="molecule type" value="Genomic_DNA"/>
</dbReference>
<keyword evidence="4" id="KW-1185">Reference proteome</keyword>
<feature type="chain" id="PRO_5012240900" description="Ferrochelatase" evidence="2">
    <location>
        <begin position="24"/>
        <end position="70"/>
    </location>
</feature>
<keyword evidence="1" id="KW-0812">Transmembrane</keyword>
<evidence type="ECO:0008006" key="5">
    <source>
        <dbReference type="Google" id="ProtNLM"/>
    </source>
</evidence>
<keyword evidence="2" id="KW-0732">Signal</keyword>
<feature type="transmembrane region" description="Helical" evidence="1">
    <location>
        <begin position="47"/>
        <end position="66"/>
    </location>
</feature>
<evidence type="ECO:0000313" key="3">
    <source>
        <dbReference type="EMBL" id="SMY08330.1"/>
    </source>
</evidence>
<keyword evidence="1" id="KW-1133">Transmembrane helix</keyword>
<feature type="signal peptide" evidence="2">
    <location>
        <begin position="1"/>
        <end position="23"/>
    </location>
</feature>
<reference evidence="3 4" key="1">
    <citation type="submission" date="2017-05" db="EMBL/GenBank/DDBJ databases">
        <authorList>
            <person name="Song R."/>
            <person name="Chenine A.L."/>
            <person name="Ruprecht R.M."/>
        </authorList>
    </citation>
    <scope>NUCLEOTIDE SEQUENCE [LARGE SCALE GENOMIC DNA]</scope>
    <source>
        <strain evidence="3 4">CECT 8899</strain>
    </source>
</reference>
<gene>
    <name evidence="3" type="ORF">LOM8899_02481</name>
</gene>
<evidence type="ECO:0000256" key="2">
    <source>
        <dbReference type="SAM" id="SignalP"/>
    </source>
</evidence>
<organism evidence="3 4">
    <name type="scientific">Flavimaricola marinus</name>
    <dbReference type="NCBI Taxonomy" id="1819565"/>
    <lineage>
        <taxon>Bacteria</taxon>
        <taxon>Pseudomonadati</taxon>
        <taxon>Pseudomonadota</taxon>
        <taxon>Alphaproteobacteria</taxon>
        <taxon>Rhodobacterales</taxon>
        <taxon>Paracoccaceae</taxon>
        <taxon>Flavimaricola</taxon>
    </lineage>
</organism>
<dbReference type="AlphaFoldDB" id="A0A238LHH4"/>
<evidence type="ECO:0000313" key="4">
    <source>
        <dbReference type="Proteomes" id="UP000201613"/>
    </source>
</evidence>
<keyword evidence="1" id="KW-0472">Membrane</keyword>
<dbReference type="RefSeq" id="WP_093992519.1">
    <property type="nucleotide sequence ID" value="NZ_FXZK01000004.1"/>
</dbReference>
<proteinExistence type="predicted"/>
<evidence type="ECO:0000256" key="1">
    <source>
        <dbReference type="SAM" id="Phobius"/>
    </source>
</evidence>
<sequence>MRAAKTLAIAALTAATLSGQAIAGGFSTEMVEPPIVPVYVEPEPAGSSWGWVVPVVALAALAALALSEED</sequence>
<protein>
    <recommendedName>
        <fullName evidence="5">Ferrochelatase</fullName>
    </recommendedName>
</protein>